<dbReference type="Proteomes" id="UP000831701">
    <property type="component" value="Chromosome 22"/>
</dbReference>
<comment type="caution">
    <text evidence="1">The sequence shown here is derived from an EMBL/GenBank/DDBJ whole genome shotgun (WGS) entry which is preliminary data.</text>
</comment>
<organism evidence="1 2">
    <name type="scientific">Scortum barcoo</name>
    <name type="common">barcoo grunter</name>
    <dbReference type="NCBI Taxonomy" id="214431"/>
    <lineage>
        <taxon>Eukaryota</taxon>
        <taxon>Metazoa</taxon>
        <taxon>Chordata</taxon>
        <taxon>Craniata</taxon>
        <taxon>Vertebrata</taxon>
        <taxon>Euteleostomi</taxon>
        <taxon>Actinopterygii</taxon>
        <taxon>Neopterygii</taxon>
        <taxon>Teleostei</taxon>
        <taxon>Neoteleostei</taxon>
        <taxon>Acanthomorphata</taxon>
        <taxon>Eupercaria</taxon>
        <taxon>Centrarchiformes</taxon>
        <taxon>Terapontoidei</taxon>
        <taxon>Terapontidae</taxon>
        <taxon>Scortum</taxon>
    </lineage>
</organism>
<sequence length="1669" mass="182199">MEAENMVHSDLMPPASLGICEKLFRRWELKTSLTEGSARRSQQTLTIRLGLPGLSNFLLCQRIQLTTRWDWVVEAPRHDCYPNHIAPAPHGLSCRVVSLLEGGPTSPFRAEPGPGTVGKDPATRRSPASPNPGLAPGWGPGNANPGDVTGAVLYGKCGDLSAGCGPSVLLDVFCTLSCLSFKLQAYTGAPPTDEKEKIIWVRFERADVNDTARNPEFIEMHSGTADPPLCLMIGYTDGMQIWSVSLAGEAQELFSVRHGPVRAARILPAPHISPLKTDSFADKRPLLGVCKSTGSSGKLSKSGTVQHSGRVVVEKNDPNSQGLLKGQSKGDGFSRTSPPYCCADLYSLRTGEMVKSIQFKTPIYDLHCNKHILAVSLQEKIAAFDSCTFTKKFFVTSCYPCPGPSLNPIALGSRWLAYAENKLIRCHQSRGGACGDNSQSYTATVISAAKTLKTGLTMVGKVVTQLAGTLPAGTPDEEGTPHSASRRSPHNPGVVTIIDTHSVGEGQVLVSEDSDGEGVVAHFPAHDKPISCMQFNPSGTLYFHPCAMKSLFHYLFPSHKTQQATTESELKVFCSHLNVRNILRAVHKPIMNRRTSRTVTSPGLALPGPHPGARPGVGARRRAPGGRVFAHGTRPGSARNGDVGPPSSRLTTRRKVHEGPVQCGLGSSRGGGPRTTQSLDQNSGNRDMESWALEPKLLERGWTLHYSGVAQGERRRELGVGLLIAPQLSRHVLEFTPAVQSKYPAFLESLGGVLDGAPTGDSIVLLGDFNALTWATTVIPGGACDREERPPRSEPEREVLSCQPDHHLVVSWIRWQRRKLDRPGRPKRIVRVCWERLAEPSVREVFNSHLRKSFSQIPREAGDIESEWTMFSASIVDAGIGSKLWTQGLWCLSWRQPPVVDPVVDGGGPVDTGSKGCRQAEEGVLSDHVGLWDSWTQLTGTGRPSKPQPGRSWRQKLGSGRSSVRPWRRTIGRPRRDSGKPSGASEGGSSTLPTLFTVQFVSSSSGKAPGVDEIRPEYLKSLDVVGLSWLTRLCNIAWRLGTRTRSRIQAAEMSFLRRVAGRYLRDRVRSSVTREELRSRAAARFTCIERSQLRWLGHLFRMPPGRLPREVFQACPTGRRPRGRPRTRWRDYVSRLAWERLGVPPEELEEVSGVREVWASLLRLLPPRPGMLLVTADTLGHDFHVFQILTHPWASSQSAVHHLYTLHRGETEAKVQDMCFSQDSRWVAISTLRGTTHVFPVNPYGGAPCARTHMSPRVVNRMSRFQKSAGLEEIEQELNRVAALGGGTGGGGGCILGGGGGIGGRCSPIPGLSSSPSGSPLHALFFLSILSGFIWARRAKLSSQDSYNNFTNNNMGNPRLSPLPSLTVVLPLAQIKQPMTLGTITKRTGKAKPPPQISPSKSSGGEFCVAAIFASSRSWFITNPNMKREKGQTMATDQSRQSVVESLYIISCYGNLVEHVLEPRPISTAQKISDDTPLELSTCPRACWTLASRTPQWNELQPPFNSNHPLVLASDLVQYYQYLLAAMPPGSPGPITHHEVVRQPGVGPQWPGGRGVAISDRVERACESRAEVEIVTHTGPHRRLWMGPQFQFKTIHPSGQTTVISSSSSVLQSQGPTDVQQPLLDFDTDDLDLHSLRIQPVRSEPVSMPGSSRLVPDRRGQSNIMDAGS</sequence>
<dbReference type="EMBL" id="CM041552">
    <property type="protein sequence ID" value="KAI3354677.1"/>
    <property type="molecule type" value="Genomic_DNA"/>
</dbReference>
<proteinExistence type="predicted"/>
<evidence type="ECO:0000313" key="2">
    <source>
        <dbReference type="Proteomes" id="UP000831701"/>
    </source>
</evidence>
<accession>A0ACB8VGD5</accession>
<reference evidence="1" key="1">
    <citation type="submission" date="2022-04" db="EMBL/GenBank/DDBJ databases">
        <title>Jade perch genome.</title>
        <authorList>
            <person name="Chao B."/>
        </authorList>
    </citation>
    <scope>NUCLEOTIDE SEQUENCE</scope>
    <source>
        <strain evidence="1">CB-2022</strain>
    </source>
</reference>
<keyword evidence="2" id="KW-1185">Reference proteome</keyword>
<gene>
    <name evidence="1" type="ORF">L3Q82_019168</name>
</gene>
<evidence type="ECO:0000313" key="1">
    <source>
        <dbReference type="EMBL" id="KAI3354677.1"/>
    </source>
</evidence>
<name>A0ACB8VGD5_9TELE</name>
<protein>
    <submittedName>
        <fullName evidence="1">Uncharacterized protein</fullName>
    </submittedName>
</protein>
<feature type="non-terminal residue" evidence="1">
    <location>
        <position position="1669"/>
    </location>
</feature>